<dbReference type="AlphaFoldDB" id="A0A4U6CTT3"/>
<feature type="transmembrane region" description="Helical" evidence="6">
    <location>
        <begin position="396"/>
        <end position="413"/>
    </location>
</feature>
<evidence type="ECO:0000256" key="6">
    <source>
        <dbReference type="SAM" id="Phobius"/>
    </source>
</evidence>
<gene>
    <name evidence="7" type="ORF">FDK13_29155</name>
</gene>
<feature type="transmembrane region" description="Helical" evidence="6">
    <location>
        <begin position="174"/>
        <end position="193"/>
    </location>
</feature>
<evidence type="ECO:0008006" key="9">
    <source>
        <dbReference type="Google" id="ProtNLM"/>
    </source>
</evidence>
<dbReference type="InterPro" id="IPR050833">
    <property type="entry name" value="Poly_Biosynth_Transport"/>
</dbReference>
<accession>A0A4U6CTT3</accession>
<protein>
    <recommendedName>
        <fullName evidence="9">Polysaccharide biosynthesis protein</fullName>
    </recommendedName>
</protein>
<feature type="transmembrane region" description="Helical" evidence="6">
    <location>
        <begin position="205"/>
        <end position="226"/>
    </location>
</feature>
<feature type="transmembrane region" description="Helical" evidence="6">
    <location>
        <begin position="23"/>
        <end position="45"/>
    </location>
</feature>
<dbReference type="RefSeq" id="WP_137343543.1">
    <property type="nucleotide sequence ID" value="NZ_SZVO01000018.1"/>
</dbReference>
<reference evidence="7 8" key="1">
    <citation type="submission" date="2019-05" db="EMBL/GenBank/DDBJ databases">
        <title>Dyadobacter AR-3-8 sp. nov., isolated from arctic soil.</title>
        <authorList>
            <person name="Chaudhary D.K."/>
        </authorList>
    </citation>
    <scope>NUCLEOTIDE SEQUENCE [LARGE SCALE GENOMIC DNA]</scope>
    <source>
        <strain evidence="7 8">AR-3-8</strain>
    </source>
</reference>
<keyword evidence="8" id="KW-1185">Reference proteome</keyword>
<proteinExistence type="predicted"/>
<feature type="transmembrane region" description="Helical" evidence="6">
    <location>
        <begin position="331"/>
        <end position="351"/>
    </location>
</feature>
<feature type="transmembrane region" description="Helical" evidence="6">
    <location>
        <begin position="247"/>
        <end position="266"/>
    </location>
</feature>
<dbReference type="Pfam" id="PF01943">
    <property type="entry name" value="Polysacc_synt"/>
    <property type="match status" value="1"/>
</dbReference>
<dbReference type="PANTHER" id="PTHR30250">
    <property type="entry name" value="PST FAMILY PREDICTED COLANIC ACID TRANSPORTER"/>
    <property type="match status" value="1"/>
</dbReference>
<dbReference type="EMBL" id="SZVO01000018">
    <property type="protein sequence ID" value="TKT87656.1"/>
    <property type="molecule type" value="Genomic_DNA"/>
</dbReference>
<keyword evidence="3 6" id="KW-0812">Transmembrane</keyword>
<evidence type="ECO:0000256" key="4">
    <source>
        <dbReference type="ARBA" id="ARBA00022989"/>
    </source>
</evidence>
<evidence type="ECO:0000256" key="1">
    <source>
        <dbReference type="ARBA" id="ARBA00004651"/>
    </source>
</evidence>
<feature type="transmembrane region" description="Helical" evidence="6">
    <location>
        <begin position="286"/>
        <end position="310"/>
    </location>
</feature>
<keyword evidence="5 6" id="KW-0472">Membrane</keyword>
<evidence type="ECO:0000256" key="5">
    <source>
        <dbReference type="ARBA" id="ARBA00023136"/>
    </source>
</evidence>
<dbReference type="Proteomes" id="UP000304900">
    <property type="component" value="Unassembled WGS sequence"/>
</dbReference>
<feature type="transmembrane region" description="Helical" evidence="6">
    <location>
        <begin position="363"/>
        <end position="384"/>
    </location>
</feature>
<organism evidence="7 8">
    <name type="scientific">Dyadobacter frigoris</name>
    <dbReference type="NCBI Taxonomy" id="2576211"/>
    <lineage>
        <taxon>Bacteria</taxon>
        <taxon>Pseudomonadati</taxon>
        <taxon>Bacteroidota</taxon>
        <taxon>Cytophagia</taxon>
        <taxon>Cytophagales</taxon>
        <taxon>Spirosomataceae</taxon>
        <taxon>Dyadobacter</taxon>
    </lineage>
</organism>
<feature type="transmembrane region" description="Helical" evidence="6">
    <location>
        <begin position="419"/>
        <end position="439"/>
    </location>
</feature>
<feature type="transmembrane region" description="Helical" evidence="6">
    <location>
        <begin position="142"/>
        <end position="162"/>
    </location>
</feature>
<sequence>MISTYRLKISNLFEKRNERSQKIIKNILMSVGIKGGSIVIGLLLVPMTINYINPLQYGIWLTVSSIISWMNFFDIGMGNGLRNKLTTSIALGEYDNAKKYVSTTYATLCIISSLLFIIFWFINPHIDWRKFLNIPTSVSDNINLVILIVFSSFCLQFVIQLINTVLTSIHEPAIAGLISFIGQVMLLLTIFILKNTFLPGSLQVLVLALTAVPILILLVASIILYATELKHFAPSLKSVDFKYARNILEVGGAFFVIQIGALILFQTNNIIITKIIGPEAVTQFNVAYKLFSVVIMAFTIIMTPYWSAFTDAFAKKDFLWMKKSMTTLRKIWAFIAIIIVPLIVVISDYLFKIWLNDSVSIPFNLSIAMGLYVIFYTCLSLNCFFLNGVGKLKIQLYLYIIVSVINVPLGIYLGKNFGLQGVVFSNVIIFVAMNVVLWIQTNKVLNNEVSGIWNS</sequence>
<evidence type="ECO:0000256" key="2">
    <source>
        <dbReference type="ARBA" id="ARBA00022475"/>
    </source>
</evidence>
<comment type="caution">
    <text evidence="7">The sequence shown here is derived from an EMBL/GenBank/DDBJ whole genome shotgun (WGS) entry which is preliminary data.</text>
</comment>
<feature type="transmembrane region" description="Helical" evidence="6">
    <location>
        <begin position="100"/>
        <end position="122"/>
    </location>
</feature>
<feature type="transmembrane region" description="Helical" evidence="6">
    <location>
        <begin position="57"/>
        <end position="79"/>
    </location>
</feature>
<dbReference type="GO" id="GO:0005886">
    <property type="term" value="C:plasma membrane"/>
    <property type="evidence" value="ECO:0007669"/>
    <property type="project" value="UniProtKB-SubCell"/>
</dbReference>
<dbReference type="PANTHER" id="PTHR30250:SF11">
    <property type="entry name" value="O-ANTIGEN TRANSPORTER-RELATED"/>
    <property type="match status" value="1"/>
</dbReference>
<dbReference type="OrthoDB" id="512217at2"/>
<evidence type="ECO:0000256" key="3">
    <source>
        <dbReference type="ARBA" id="ARBA00022692"/>
    </source>
</evidence>
<evidence type="ECO:0000313" key="7">
    <source>
        <dbReference type="EMBL" id="TKT87656.1"/>
    </source>
</evidence>
<keyword evidence="2" id="KW-1003">Cell membrane</keyword>
<comment type="subcellular location">
    <subcellularLocation>
        <location evidence="1">Cell membrane</location>
        <topology evidence="1">Multi-pass membrane protein</topology>
    </subcellularLocation>
</comment>
<dbReference type="InterPro" id="IPR002797">
    <property type="entry name" value="Polysacc_synth"/>
</dbReference>
<keyword evidence="4 6" id="KW-1133">Transmembrane helix</keyword>
<evidence type="ECO:0000313" key="8">
    <source>
        <dbReference type="Proteomes" id="UP000304900"/>
    </source>
</evidence>
<name>A0A4U6CTT3_9BACT</name>